<organism evidence="1 2">
    <name type="scientific">Desulfurobacterium pacificum</name>
    <dbReference type="NCBI Taxonomy" id="240166"/>
    <lineage>
        <taxon>Bacteria</taxon>
        <taxon>Pseudomonadati</taxon>
        <taxon>Aquificota</taxon>
        <taxon>Aquificia</taxon>
        <taxon>Desulfurobacteriales</taxon>
        <taxon>Desulfurobacteriaceae</taxon>
        <taxon>Desulfurobacterium</taxon>
    </lineage>
</organism>
<gene>
    <name evidence="1" type="ORF">SAMN06265339_0362</name>
</gene>
<comment type="caution">
    <text evidence="1">The sequence shown here is derived from an EMBL/GenBank/DDBJ whole genome shotgun (WGS) entry which is preliminary data.</text>
</comment>
<dbReference type="InterPro" id="IPR035093">
    <property type="entry name" value="RelE/ParE_toxin_dom_sf"/>
</dbReference>
<accession>A0ABY1NCD7</accession>
<sequence>MIKSFLDKETRELFVKGKCKSLPAKIQRVARRKLFQLDKAKVLNDLKAPPGNKLEALKGNLKGFYSIRINRQYRIIFKFANGNAYDIAIVDYHK</sequence>
<evidence type="ECO:0000313" key="2">
    <source>
        <dbReference type="Proteomes" id="UP001157911"/>
    </source>
</evidence>
<proteinExistence type="predicted"/>
<keyword evidence="2" id="KW-1185">Reference proteome</keyword>
<dbReference type="PANTHER" id="PTHR40266:SF2">
    <property type="entry name" value="TOXIN HIGB-1"/>
    <property type="match status" value="1"/>
</dbReference>
<name>A0ABY1NCD7_9BACT</name>
<dbReference type="SUPFAM" id="SSF143011">
    <property type="entry name" value="RelE-like"/>
    <property type="match status" value="1"/>
</dbReference>
<reference evidence="1 2" key="1">
    <citation type="submission" date="2017-05" db="EMBL/GenBank/DDBJ databases">
        <authorList>
            <person name="Varghese N."/>
            <person name="Submissions S."/>
        </authorList>
    </citation>
    <scope>NUCLEOTIDE SEQUENCE [LARGE SCALE GENOMIC DNA]</scope>
    <source>
        <strain evidence="1 2">DSM 15522</strain>
    </source>
</reference>
<dbReference type="EMBL" id="FXUB01000001">
    <property type="protein sequence ID" value="SMP06315.1"/>
    <property type="molecule type" value="Genomic_DNA"/>
</dbReference>
<dbReference type="Pfam" id="PF05015">
    <property type="entry name" value="HigB-like_toxin"/>
    <property type="match status" value="1"/>
</dbReference>
<dbReference type="InterPro" id="IPR007711">
    <property type="entry name" value="HigB-1"/>
</dbReference>
<dbReference type="Proteomes" id="UP001157911">
    <property type="component" value="Unassembled WGS sequence"/>
</dbReference>
<dbReference type="RefSeq" id="WP_283399868.1">
    <property type="nucleotide sequence ID" value="NZ_FXUB01000001.1"/>
</dbReference>
<evidence type="ECO:0000313" key="1">
    <source>
        <dbReference type="EMBL" id="SMP06315.1"/>
    </source>
</evidence>
<protein>
    <submittedName>
        <fullName evidence="1">Proteic killer suppression protein</fullName>
    </submittedName>
</protein>
<dbReference type="Gene3D" id="3.30.2310.20">
    <property type="entry name" value="RelE-like"/>
    <property type="match status" value="1"/>
</dbReference>
<dbReference type="PANTHER" id="PTHR40266">
    <property type="entry name" value="TOXIN HIGB-1"/>
    <property type="match status" value="1"/>
</dbReference>